<accession>A0A9Q0GA10</accession>
<dbReference type="Gene3D" id="2.30.30.140">
    <property type="match status" value="1"/>
</dbReference>
<evidence type="ECO:0000313" key="3">
    <source>
        <dbReference type="EMBL" id="KAJ4846364.1"/>
    </source>
</evidence>
<proteinExistence type="predicted"/>
<dbReference type="PROSITE" id="PS50812">
    <property type="entry name" value="PWWP"/>
    <property type="match status" value="1"/>
</dbReference>
<feature type="compositionally biased region" description="Polar residues" evidence="1">
    <location>
        <begin position="284"/>
        <end position="294"/>
    </location>
</feature>
<dbReference type="PANTHER" id="PTHR33697:SF2">
    <property type="entry name" value="T17B22.17 PROTEIN"/>
    <property type="match status" value="1"/>
</dbReference>
<dbReference type="PANTHER" id="PTHR33697">
    <property type="entry name" value="T17B22.17 PROTEIN-RELATED"/>
    <property type="match status" value="1"/>
</dbReference>
<feature type="region of interest" description="Disordered" evidence="1">
    <location>
        <begin position="229"/>
        <end position="325"/>
    </location>
</feature>
<dbReference type="AlphaFoldDB" id="A0A9Q0GA10"/>
<reference evidence="3" key="2">
    <citation type="journal article" date="2023" name="Plants (Basel)">
        <title>Annotation of the Turnera subulata (Passifloraceae) Draft Genome Reveals the S-Locus Evolved after the Divergence of Turneroideae from Passifloroideae in a Stepwise Manner.</title>
        <authorList>
            <person name="Henning P.M."/>
            <person name="Roalson E.H."/>
            <person name="Mir W."/>
            <person name="McCubbin A.G."/>
            <person name="Shore J.S."/>
        </authorList>
    </citation>
    <scope>NUCLEOTIDE SEQUENCE</scope>
    <source>
        <strain evidence="3">F60SS</strain>
    </source>
</reference>
<feature type="region of interest" description="Disordered" evidence="1">
    <location>
        <begin position="345"/>
        <end position="369"/>
    </location>
</feature>
<dbReference type="SUPFAM" id="SSF63748">
    <property type="entry name" value="Tudor/PWWP/MBT"/>
    <property type="match status" value="1"/>
</dbReference>
<evidence type="ECO:0000313" key="4">
    <source>
        <dbReference type="Proteomes" id="UP001141552"/>
    </source>
</evidence>
<dbReference type="InterPro" id="IPR044679">
    <property type="entry name" value="PWWP2-like"/>
</dbReference>
<dbReference type="Pfam" id="PF00855">
    <property type="entry name" value="PWWP"/>
    <property type="match status" value="1"/>
</dbReference>
<dbReference type="Proteomes" id="UP001141552">
    <property type="component" value="Unassembled WGS sequence"/>
</dbReference>
<organism evidence="3 4">
    <name type="scientific">Turnera subulata</name>
    <dbReference type="NCBI Taxonomy" id="218843"/>
    <lineage>
        <taxon>Eukaryota</taxon>
        <taxon>Viridiplantae</taxon>
        <taxon>Streptophyta</taxon>
        <taxon>Embryophyta</taxon>
        <taxon>Tracheophyta</taxon>
        <taxon>Spermatophyta</taxon>
        <taxon>Magnoliopsida</taxon>
        <taxon>eudicotyledons</taxon>
        <taxon>Gunneridae</taxon>
        <taxon>Pentapetalae</taxon>
        <taxon>rosids</taxon>
        <taxon>fabids</taxon>
        <taxon>Malpighiales</taxon>
        <taxon>Passifloraceae</taxon>
        <taxon>Turnera</taxon>
    </lineage>
</organism>
<dbReference type="InterPro" id="IPR000313">
    <property type="entry name" value="PWWP_dom"/>
</dbReference>
<gene>
    <name evidence="3" type="ORF">Tsubulata_010968</name>
</gene>
<evidence type="ECO:0000256" key="1">
    <source>
        <dbReference type="SAM" id="MobiDB-lite"/>
    </source>
</evidence>
<dbReference type="CDD" id="cd05162">
    <property type="entry name" value="PWWP"/>
    <property type="match status" value="1"/>
</dbReference>
<sequence length="746" mass="82203">MGSPASGAPDGGAGAIVWVRRRNGSWWPGQIMEPHELADYNLTSPRTGTPVKLLGREDAKRAESALGMPIKKREKYARREDAILHALELEKKLLRKQGNLGVTFDHPRSKSFRSRQRDVGSSSEGFGNNLKPGNGKSNQFAGVDAGARDENHKTMTLPNAKDVNQLMLEDDHYQAIPRMRGLQDFGLNTAPAKRKFPSTAAFDGFAQQLGENHSQDPPTGASVERLSHANGVEQMVPSSRAKRSRLSYLPTESSDSMDDREHSMGQVKMSLSQFEDGDFHPHPSSLNEENSSSGFMEDVESDSSESSSSESETDSSETEPDMEKELMACSESCLHLPDAEDYALGQSEAPGEHGSLSSEESDRSAFSGDMSHLYPNEAFLASGAVSKWQQKGKRNIRHLGKDSSTGTNGLPYGIHHRRMGSTSGRGAYAVDDYDLDGNFVSAKMTGLDNGNYLHTSRFSTKYSRYYGMMDWEDVGHEDRPSFKGRWEDRGDYFNQTLLSRYNFDGRTRSRLIDVDLKVQTSYPKERVPIVSLLSKLDGKAIIGHPIQIEALEDGSSETLIPKSDYCINGTVDREGNTTLPPAWRTARRTNFRVPRTHVSSVLALNDADEDVPFIEQGRGLPGKKLGAGSLSHKGGLRKSLPHITRPPTDRKLVKKLPRKAGIPSNQKTRTLSSIGVQQNFGPKLGHIGGDSEIDGLIKSDVSRPTTVACIPVKLVFSRLLEKINRPPSKPATKLVVSNRGDDRQPW</sequence>
<dbReference type="EMBL" id="JAKUCV010001438">
    <property type="protein sequence ID" value="KAJ4846364.1"/>
    <property type="molecule type" value="Genomic_DNA"/>
</dbReference>
<keyword evidence="4" id="KW-1185">Reference proteome</keyword>
<feature type="compositionally biased region" description="Acidic residues" evidence="1">
    <location>
        <begin position="311"/>
        <end position="320"/>
    </location>
</feature>
<comment type="caution">
    <text evidence="3">The sequence shown here is derived from an EMBL/GenBank/DDBJ whole genome shotgun (WGS) entry which is preliminary data.</text>
</comment>
<reference evidence="3" key="1">
    <citation type="submission" date="2022-02" db="EMBL/GenBank/DDBJ databases">
        <authorList>
            <person name="Henning P.M."/>
            <person name="McCubbin A.G."/>
            <person name="Shore J.S."/>
        </authorList>
    </citation>
    <scope>NUCLEOTIDE SEQUENCE</scope>
    <source>
        <strain evidence="3">F60SS</strain>
        <tissue evidence="3">Leaves</tissue>
    </source>
</reference>
<feature type="region of interest" description="Disordered" evidence="1">
    <location>
        <begin position="101"/>
        <end position="142"/>
    </location>
</feature>
<dbReference type="OrthoDB" id="1908535at2759"/>
<feature type="region of interest" description="Disordered" evidence="1">
    <location>
        <begin position="726"/>
        <end position="746"/>
    </location>
</feature>
<feature type="domain" description="PWWP" evidence="2">
    <location>
        <begin position="13"/>
        <end position="62"/>
    </location>
</feature>
<name>A0A9Q0GA10_9ROSI</name>
<evidence type="ECO:0000259" key="2">
    <source>
        <dbReference type="PROSITE" id="PS50812"/>
    </source>
</evidence>
<protein>
    <recommendedName>
        <fullName evidence="2">PWWP domain-containing protein</fullName>
    </recommendedName>
</protein>